<comment type="caution">
    <text evidence="5">The sequence shown here is derived from an EMBL/GenBank/DDBJ whole genome shotgun (WGS) entry which is preliminary data.</text>
</comment>
<dbReference type="SUPFAM" id="SSF101478">
    <property type="entry name" value="ADP-ribosylglycohydrolase"/>
    <property type="match status" value="1"/>
</dbReference>
<dbReference type="InterPro" id="IPR003591">
    <property type="entry name" value="Leu-rich_rpt_typical-subtyp"/>
</dbReference>
<dbReference type="SUPFAM" id="SSF52058">
    <property type="entry name" value="L domain-like"/>
    <property type="match status" value="1"/>
</dbReference>
<keyword evidence="1" id="KW-0433">Leucine-rich repeat</keyword>
<dbReference type="Pfam" id="PF23598">
    <property type="entry name" value="LRR_14"/>
    <property type="match status" value="1"/>
</dbReference>
<dbReference type="InterPro" id="IPR001611">
    <property type="entry name" value="Leu-rich_rpt"/>
</dbReference>
<feature type="binding site" evidence="3">
    <location>
        <position position="333"/>
    </location>
    <ligand>
        <name>Mg(2+)</name>
        <dbReference type="ChEBI" id="CHEBI:18420"/>
        <label>1</label>
    </ligand>
</feature>
<accession>A0AAD9NVJ3</accession>
<keyword evidence="6" id="KW-1185">Reference proteome</keyword>
<dbReference type="SMART" id="SM00369">
    <property type="entry name" value="LRR_TYP"/>
    <property type="match status" value="4"/>
</dbReference>
<comment type="cofactor">
    <cofactor evidence="3">
        <name>Mg(2+)</name>
        <dbReference type="ChEBI" id="CHEBI:18420"/>
    </cofactor>
    <text evidence="3">Binds 2 magnesium ions per subunit.</text>
</comment>
<dbReference type="SMART" id="SM00364">
    <property type="entry name" value="LRR_BAC"/>
    <property type="match status" value="4"/>
</dbReference>
<evidence type="ECO:0000259" key="4">
    <source>
        <dbReference type="Pfam" id="PF23598"/>
    </source>
</evidence>
<gene>
    <name evidence="5" type="ORF">NP493_349g02002</name>
</gene>
<keyword evidence="3" id="KW-0460">Magnesium</keyword>
<organism evidence="5 6">
    <name type="scientific">Ridgeia piscesae</name>
    <name type="common">Tubeworm</name>
    <dbReference type="NCBI Taxonomy" id="27915"/>
    <lineage>
        <taxon>Eukaryota</taxon>
        <taxon>Metazoa</taxon>
        <taxon>Spiralia</taxon>
        <taxon>Lophotrochozoa</taxon>
        <taxon>Annelida</taxon>
        <taxon>Polychaeta</taxon>
        <taxon>Sedentaria</taxon>
        <taxon>Canalipalpata</taxon>
        <taxon>Sabellida</taxon>
        <taxon>Siboglinidae</taxon>
        <taxon>Ridgeia</taxon>
    </lineage>
</organism>
<dbReference type="EMBL" id="JAODUO010000349">
    <property type="protein sequence ID" value="KAK2182546.1"/>
    <property type="molecule type" value="Genomic_DNA"/>
</dbReference>
<evidence type="ECO:0000256" key="2">
    <source>
        <dbReference type="ARBA" id="ARBA00022737"/>
    </source>
</evidence>
<dbReference type="AlphaFoldDB" id="A0AAD9NVJ3"/>
<dbReference type="InterPro" id="IPR036705">
    <property type="entry name" value="Ribosyl_crysJ1_sf"/>
</dbReference>
<dbReference type="Gene3D" id="1.10.4080.10">
    <property type="entry name" value="ADP-ribosylation/Crystallin J1"/>
    <property type="match status" value="1"/>
</dbReference>
<dbReference type="InterPro" id="IPR055414">
    <property type="entry name" value="LRR_R13L4/SHOC2-like"/>
</dbReference>
<keyword evidence="2" id="KW-0677">Repeat</keyword>
<protein>
    <recommendedName>
        <fullName evidence="4">Disease resistance R13L4/SHOC-2-like LRR domain-containing protein</fullName>
    </recommendedName>
</protein>
<dbReference type="Proteomes" id="UP001209878">
    <property type="component" value="Unassembled WGS sequence"/>
</dbReference>
<dbReference type="Gene3D" id="3.80.10.10">
    <property type="entry name" value="Ribonuclease Inhibitor"/>
    <property type="match status" value="1"/>
</dbReference>
<evidence type="ECO:0000256" key="1">
    <source>
        <dbReference type="ARBA" id="ARBA00022614"/>
    </source>
</evidence>
<reference evidence="5" key="1">
    <citation type="journal article" date="2023" name="Mol. Biol. Evol.">
        <title>Third-Generation Sequencing Reveals the Adaptive Role of the Epigenome in Three Deep-Sea Polychaetes.</title>
        <authorList>
            <person name="Perez M."/>
            <person name="Aroh O."/>
            <person name="Sun Y."/>
            <person name="Lan Y."/>
            <person name="Juniper S.K."/>
            <person name="Young C.R."/>
            <person name="Angers B."/>
            <person name="Qian P.Y."/>
        </authorList>
    </citation>
    <scope>NUCLEOTIDE SEQUENCE</scope>
    <source>
        <strain evidence="5">R07B-5</strain>
    </source>
</reference>
<proteinExistence type="predicted"/>
<dbReference type="InterPro" id="IPR050792">
    <property type="entry name" value="ADP-ribosylglycohydrolase"/>
</dbReference>
<dbReference type="PANTHER" id="PTHR16222:SF28">
    <property type="entry name" value="ADP-RIBOSYLGLYCOHYDROLASE"/>
    <property type="match status" value="1"/>
</dbReference>
<evidence type="ECO:0000313" key="6">
    <source>
        <dbReference type="Proteomes" id="UP001209878"/>
    </source>
</evidence>
<dbReference type="InterPro" id="IPR032675">
    <property type="entry name" value="LRR_dom_sf"/>
</dbReference>
<sequence>MGNTEAHDFDPAKNGRNRELDLSRKVTYKQFQRHIKREYSEACMLELPWSVRDAVSLYERMDVSFNCLTEVPVELPLRLPHLEYINMSHNQLTSLPESFGLLIHLHTIIVNNNRLTSLPNSFMRLMKLKKLDVSHNALRSLPDDLGKMESLSKLNIQSNKLKTLPASLGVSPVLTVILAKDNPIKWPPSEVCKNGSDAVLDFLRDYSANHKVTDKPLPFRTNVFPRVRGNQSLYSAMEPPRSPLVQYMQAQTDTSNTPSRVKTPLLPPIDASADDAHVLRDKIVAIGDAIGIATENMDVDECRFYYDPVTLSYSDIIRDSHRVSWRPGDWTVDFDQLALVLESLICWAGVADELDFAKSLQEWSSNGFKDLGDRDGFYVCDVISQVVKDDNFLQDPHLVARQLLEASENAETNNDNGAVARCMILGVPQFHKLNEVAENAARICKATHADPRCVASSVMVAVVIALMLQGRHDLTDGSQLEAMISAARDVAISYLTDKAHQKELQRHTTCSDFNIVKEDDRTHEAMKPLAAGLAALRMNTDFRSSITQLVMQGADSNVNACVAGALLGCRVGYSLLPPVWVSGLREKQVAWLNSKTNLFLDMMGLP</sequence>
<dbReference type="InterPro" id="IPR005502">
    <property type="entry name" value="Ribosyl_crysJ1"/>
</dbReference>
<dbReference type="PANTHER" id="PTHR16222">
    <property type="entry name" value="ADP-RIBOSYLGLYCOHYDROLASE"/>
    <property type="match status" value="1"/>
</dbReference>
<evidence type="ECO:0000313" key="5">
    <source>
        <dbReference type="EMBL" id="KAK2182546.1"/>
    </source>
</evidence>
<feature type="domain" description="Disease resistance R13L4/SHOC-2-like LRR" evidence="4">
    <location>
        <begin position="78"/>
        <end position="159"/>
    </location>
</feature>
<feature type="binding site" evidence="3">
    <location>
        <position position="555"/>
    </location>
    <ligand>
        <name>Mg(2+)</name>
        <dbReference type="ChEBI" id="CHEBI:18420"/>
        <label>1</label>
    </ligand>
</feature>
<evidence type="ECO:0000256" key="3">
    <source>
        <dbReference type="PIRSR" id="PIRSR605502-1"/>
    </source>
</evidence>
<dbReference type="GO" id="GO:0046872">
    <property type="term" value="F:metal ion binding"/>
    <property type="evidence" value="ECO:0007669"/>
    <property type="project" value="UniProtKB-KW"/>
</dbReference>
<dbReference type="PROSITE" id="PS51450">
    <property type="entry name" value="LRR"/>
    <property type="match status" value="2"/>
</dbReference>
<keyword evidence="3" id="KW-0479">Metal-binding</keyword>
<name>A0AAD9NVJ3_RIDPI</name>
<dbReference type="Pfam" id="PF03747">
    <property type="entry name" value="ADP_ribosyl_GH"/>
    <property type="match status" value="1"/>
</dbReference>
<feature type="binding site" evidence="3">
    <location>
        <position position="331"/>
    </location>
    <ligand>
        <name>Mg(2+)</name>
        <dbReference type="ChEBI" id="CHEBI:18420"/>
        <label>1</label>
    </ligand>
</feature>